<name>A0A7J7T5Q7_MYOMY</name>
<reference evidence="2 3" key="1">
    <citation type="journal article" date="2020" name="Nature">
        <title>Six reference-quality genomes reveal evolution of bat adaptations.</title>
        <authorList>
            <person name="Jebb D."/>
            <person name="Huang Z."/>
            <person name="Pippel M."/>
            <person name="Hughes G.M."/>
            <person name="Lavrichenko K."/>
            <person name="Devanna P."/>
            <person name="Winkler S."/>
            <person name="Jermiin L.S."/>
            <person name="Skirmuntt E.C."/>
            <person name="Katzourakis A."/>
            <person name="Burkitt-Gray L."/>
            <person name="Ray D.A."/>
            <person name="Sullivan K.A.M."/>
            <person name="Roscito J.G."/>
            <person name="Kirilenko B.M."/>
            <person name="Davalos L.M."/>
            <person name="Corthals A.P."/>
            <person name="Power M.L."/>
            <person name="Jones G."/>
            <person name="Ransome R.D."/>
            <person name="Dechmann D.K.N."/>
            <person name="Locatelli A.G."/>
            <person name="Puechmaille S.J."/>
            <person name="Fedrigo O."/>
            <person name="Jarvis E.D."/>
            <person name="Hiller M."/>
            <person name="Vernes S.C."/>
            <person name="Myers E.W."/>
            <person name="Teeling E.C."/>
        </authorList>
    </citation>
    <scope>NUCLEOTIDE SEQUENCE [LARGE SCALE GENOMIC DNA]</scope>
    <source>
        <strain evidence="2">MMyoMyo1</strain>
        <tissue evidence="2">Flight muscle</tissue>
    </source>
</reference>
<dbReference type="AlphaFoldDB" id="A0A7J7T5Q7"/>
<proteinExistence type="predicted"/>
<organism evidence="2 3">
    <name type="scientific">Myotis myotis</name>
    <name type="common">Greater mouse-eared bat</name>
    <name type="synonym">Vespertilio myotis</name>
    <dbReference type="NCBI Taxonomy" id="51298"/>
    <lineage>
        <taxon>Eukaryota</taxon>
        <taxon>Metazoa</taxon>
        <taxon>Chordata</taxon>
        <taxon>Craniata</taxon>
        <taxon>Vertebrata</taxon>
        <taxon>Euteleostomi</taxon>
        <taxon>Mammalia</taxon>
        <taxon>Eutheria</taxon>
        <taxon>Laurasiatheria</taxon>
        <taxon>Chiroptera</taxon>
        <taxon>Yangochiroptera</taxon>
        <taxon>Vespertilionidae</taxon>
        <taxon>Myotis</taxon>
    </lineage>
</organism>
<dbReference type="Proteomes" id="UP000527355">
    <property type="component" value="Unassembled WGS sequence"/>
</dbReference>
<evidence type="ECO:0000313" key="2">
    <source>
        <dbReference type="EMBL" id="KAF6296002.1"/>
    </source>
</evidence>
<sequence length="144" mass="16082">MPTYVGDCDVNHRSDCGAWTGLAAGSFQEPDLDRSHQDGSLPGRQLWRRDEDTRMLLLRKDKNILPLWLLPGLELLAASRLKREATSAKGRRNSMRQARRDGVGHGQGRSRQRGTLLILLGPTCLTGLPSALFLGSETRHEHLF</sequence>
<protein>
    <submittedName>
        <fullName evidence="2">Uncharacterized protein</fullName>
    </submittedName>
</protein>
<evidence type="ECO:0000256" key="1">
    <source>
        <dbReference type="SAM" id="MobiDB-lite"/>
    </source>
</evidence>
<evidence type="ECO:0000313" key="3">
    <source>
        <dbReference type="Proteomes" id="UP000527355"/>
    </source>
</evidence>
<keyword evidence="3" id="KW-1185">Reference proteome</keyword>
<comment type="caution">
    <text evidence="2">The sequence shown here is derived from an EMBL/GenBank/DDBJ whole genome shotgun (WGS) entry which is preliminary data.</text>
</comment>
<dbReference type="EMBL" id="JABWUV010000017">
    <property type="protein sequence ID" value="KAF6296002.1"/>
    <property type="molecule type" value="Genomic_DNA"/>
</dbReference>
<gene>
    <name evidence="2" type="ORF">mMyoMyo1_009134</name>
</gene>
<feature type="region of interest" description="Disordered" evidence="1">
    <location>
        <begin position="84"/>
        <end position="110"/>
    </location>
</feature>
<accession>A0A7J7T5Q7</accession>